<dbReference type="SUPFAM" id="SSF56601">
    <property type="entry name" value="beta-lactamase/transpeptidase-like"/>
    <property type="match status" value="1"/>
</dbReference>
<protein>
    <submittedName>
        <fullName evidence="6">Transpeptidase family protein</fullName>
    </submittedName>
</protein>
<name>A0A939B5T8_9BACT</name>
<evidence type="ECO:0000256" key="1">
    <source>
        <dbReference type="ARBA" id="ARBA00004370"/>
    </source>
</evidence>
<dbReference type="InterPro" id="IPR012338">
    <property type="entry name" value="Beta-lactam/transpept-like"/>
</dbReference>
<keyword evidence="2" id="KW-0121">Carboxypeptidase</keyword>
<keyword evidence="7" id="KW-1185">Reference proteome</keyword>
<reference evidence="6 7" key="1">
    <citation type="journal article" date="2021" name="Sci. Rep.">
        <title>The distribution of antibiotic resistance genes in chicken gut microbiota commensals.</title>
        <authorList>
            <person name="Juricova H."/>
            <person name="Matiasovicova J."/>
            <person name="Kubasova T."/>
            <person name="Cejkova D."/>
            <person name="Rychlik I."/>
        </authorList>
    </citation>
    <scope>NUCLEOTIDE SEQUENCE [LARGE SCALE GENOMIC DNA]</scope>
    <source>
        <strain evidence="6 7">An819</strain>
    </source>
</reference>
<evidence type="ECO:0000256" key="2">
    <source>
        <dbReference type="ARBA" id="ARBA00022645"/>
    </source>
</evidence>
<dbReference type="PROSITE" id="PS51178">
    <property type="entry name" value="PASTA"/>
    <property type="match status" value="1"/>
</dbReference>
<dbReference type="Gene3D" id="3.90.1310.10">
    <property type="entry name" value="Penicillin-binding protein 2a (Domain 2)"/>
    <property type="match status" value="1"/>
</dbReference>
<dbReference type="Pfam" id="PF03717">
    <property type="entry name" value="PBP_dimer"/>
    <property type="match status" value="1"/>
</dbReference>
<dbReference type="SUPFAM" id="SSF56519">
    <property type="entry name" value="Penicillin binding protein dimerisation domain"/>
    <property type="match status" value="1"/>
</dbReference>
<comment type="caution">
    <text evidence="6">The sequence shown here is derived from an EMBL/GenBank/DDBJ whole genome shotgun (WGS) entry which is preliminary data.</text>
</comment>
<evidence type="ECO:0000259" key="5">
    <source>
        <dbReference type="PROSITE" id="PS51178"/>
    </source>
</evidence>
<dbReference type="GO" id="GO:0005886">
    <property type="term" value="C:plasma membrane"/>
    <property type="evidence" value="ECO:0007669"/>
    <property type="project" value="TreeGrafter"/>
</dbReference>
<dbReference type="Proteomes" id="UP000764045">
    <property type="component" value="Unassembled WGS sequence"/>
</dbReference>
<dbReference type="GO" id="GO:0004180">
    <property type="term" value="F:carboxypeptidase activity"/>
    <property type="evidence" value="ECO:0007669"/>
    <property type="project" value="UniProtKB-KW"/>
</dbReference>
<keyword evidence="2" id="KW-0378">Hydrolase</keyword>
<dbReference type="CDD" id="cd06575">
    <property type="entry name" value="PASTA_Pbp2x-like_2"/>
    <property type="match status" value="1"/>
</dbReference>
<dbReference type="RefSeq" id="WP_205111541.1">
    <property type="nucleotide sequence ID" value="NZ_JACJJL010000029.1"/>
</dbReference>
<dbReference type="Gene3D" id="3.30.450.330">
    <property type="match status" value="1"/>
</dbReference>
<keyword evidence="3 4" id="KW-0472">Membrane</keyword>
<dbReference type="SUPFAM" id="SSF54184">
    <property type="entry name" value="Penicillin-binding protein 2x (pbp-2x), c-terminal domain"/>
    <property type="match status" value="1"/>
</dbReference>
<dbReference type="EMBL" id="JACJJL010000029">
    <property type="protein sequence ID" value="MBM6662786.1"/>
    <property type="molecule type" value="Genomic_DNA"/>
</dbReference>
<dbReference type="GO" id="GO:0071555">
    <property type="term" value="P:cell wall organization"/>
    <property type="evidence" value="ECO:0007669"/>
    <property type="project" value="TreeGrafter"/>
</dbReference>
<sequence>MSKFNSDKVMPRYFAIAVAFTLIGVAIIGKAGYIMTAEKQYWSEVAARLVRDSLSVKPTRGNILSCDGQLMASSIPEFRIFMDFRPGGQRIDTMWTDSVDLICEGLNRIFPAKSAKEFKRDLTKGFEKGARHWPVWKQRIDYGTYTEVKKLPVFRLDKNKGGFHTEEFNSRRRPFGSLASRTVGDMFGAKDTARCGLELSYDSILRGTDGITHRRKVLKNYMSVPVTPPVNGADIITTIDVTMQDIAERSLIDELRKVNGDMGVAILMEVQTGDVKAMVNMTRCADGEYREIMNNAISYRCEPGSVFKPASIMVALDDGVVDTSYVIHTGSGVMDMHGRFMKDHNWRRGGYQDINVARALEVSSNIGVSYVIDRFYYDHPEKYVEGLYRTGIADDLHIPLVGYAKPIIRMPKKNKRGQWLNWSKTALPWMSIGYETQVAPINTVAFYNAIANDGKMMRPRFVKKVVKNGETIMEFPPVVQKERICKPQTVRTLQTVLEHVVSQGLGKKAGSRLFRVAGKTGTAQVSKGAAGYHSGTVDYWLSFAGYFPADEPRYSCIVCIRKSGLPASGGGMSGLVFHHIAEGVMARHIKLSIDDARDPSAAMVPEVKSGNVVAADYVLRDLGVASNRDWGGTGSAGTPVWGRATTGPKAVDLARVNTPKGTVPDVRGMGASDAVYLLESQGLRVRLHGRGRVKRQSCEPGTTLRRGRECVLYLE</sequence>
<evidence type="ECO:0000313" key="6">
    <source>
        <dbReference type="EMBL" id="MBM6662786.1"/>
    </source>
</evidence>
<feature type="domain" description="PASTA" evidence="5">
    <location>
        <begin position="657"/>
        <end position="715"/>
    </location>
</feature>
<evidence type="ECO:0000313" key="7">
    <source>
        <dbReference type="Proteomes" id="UP000764045"/>
    </source>
</evidence>
<evidence type="ECO:0000256" key="4">
    <source>
        <dbReference type="SAM" id="Phobius"/>
    </source>
</evidence>
<keyword evidence="2" id="KW-0645">Protease</keyword>
<proteinExistence type="predicted"/>
<evidence type="ECO:0000256" key="3">
    <source>
        <dbReference type="ARBA" id="ARBA00023136"/>
    </source>
</evidence>
<dbReference type="InterPro" id="IPR005311">
    <property type="entry name" value="PBP_dimer"/>
</dbReference>
<dbReference type="Pfam" id="PF03793">
    <property type="entry name" value="PASTA"/>
    <property type="match status" value="1"/>
</dbReference>
<dbReference type="InterPro" id="IPR001460">
    <property type="entry name" value="PCN-bd_Tpept"/>
</dbReference>
<gene>
    <name evidence="6" type="ORF">H6B30_13720</name>
</gene>
<dbReference type="AlphaFoldDB" id="A0A939B5T8"/>
<dbReference type="InterPro" id="IPR050515">
    <property type="entry name" value="Beta-lactam/transpept"/>
</dbReference>
<dbReference type="Pfam" id="PF00905">
    <property type="entry name" value="Transpeptidase"/>
    <property type="match status" value="1"/>
</dbReference>
<dbReference type="SMART" id="SM00740">
    <property type="entry name" value="PASTA"/>
    <property type="match status" value="1"/>
</dbReference>
<keyword evidence="4" id="KW-0812">Transmembrane</keyword>
<keyword evidence="4" id="KW-1133">Transmembrane helix</keyword>
<organism evidence="6 7">
    <name type="scientific">Marseilla massiliensis</name>
    <dbReference type="NCBI Taxonomy" id="1841864"/>
    <lineage>
        <taxon>Bacteria</taxon>
        <taxon>Pseudomonadati</taxon>
        <taxon>Bacteroidota</taxon>
        <taxon>Bacteroidia</taxon>
        <taxon>Bacteroidales</taxon>
        <taxon>Prevotellaceae</taxon>
        <taxon>Marseilla</taxon>
    </lineage>
</organism>
<dbReference type="Gene3D" id="3.40.710.10">
    <property type="entry name" value="DD-peptidase/beta-lactamase superfamily"/>
    <property type="match status" value="1"/>
</dbReference>
<dbReference type="GO" id="GO:0008658">
    <property type="term" value="F:penicillin binding"/>
    <property type="evidence" value="ECO:0007669"/>
    <property type="project" value="InterPro"/>
</dbReference>
<dbReference type="PANTHER" id="PTHR30627:SF1">
    <property type="entry name" value="PEPTIDOGLYCAN D,D-TRANSPEPTIDASE FTSI"/>
    <property type="match status" value="1"/>
</dbReference>
<accession>A0A939B5T8</accession>
<feature type="transmembrane region" description="Helical" evidence="4">
    <location>
        <begin position="12"/>
        <end position="35"/>
    </location>
</feature>
<dbReference type="InterPro" id="IPR005543">
    <property type="entry name" value="PASTA_dom"/>
</dbReference>
<dbReference type="PANTHER" id="PTHR30627">
    <property type="entry name" value="PEPTIDOGLYCAN D,D-TRANSPEPTIDASE"/>
    <property type="match status" value="1"/>
</dbReference>
<dbReference type="InterPro" id="IPR036138">
    <property type="entry name" value="PBP_dimer_sf"/>
</dbReference>
<comment type="subcellular location">
    <subcellularLocation>
        <location evidence="1">Membrane</location>
    </subcellularLocation>
</comment>